<dbReference type="OrthoDB" id="6125078at2759"/>
<evidence type="ECO:0008006" key="3">
    <source>
        <dbReference type="Google" id="ProtNLM"/>
    </source>
</evidence>
<dbReference type="AlphaFoldDB" id="A0A8S3URV0"/>
<organism evidence="1 2">
    <name type="scientific">Mytilus edulis</name>
    <name type="common">Blue mussel</name>
    <dbReference type="NCBI Taxonomy" id="6550"/>
    <lineage>
        <taxon>Eukaryota</taxon>
        <taxon>Metazoa</taxon>
        <taxon>Spiralia</taxon>
        <taxon>Lophotrochozoa</taxon>
        <taxon>Mollusca</taxon>
        <taxon>Bivalvia</taxon>
        <taxon>Autobranchia</taxon>
        <taxon>Pteriomorphia</taxon>
        <taxon>Mytilida</taxon>
        <taxon>Mytiloidea</taxon>
        <taxon>Mytilidae</taxon>
        <taxon>Mytilinae</taxon>
        <taxon>Mytilus</taxon>
    </lineage>
</organism>
<proteinExistence type="predicted"/>
<dbReference type="SUPFAM" id="SSF49842">
    <property type="entry name" value="TNF-like"/>
    <property type="match status" value="1"/>
</dbReference>
<evidence type="ECO:0000313" key="1">
    <source>
        <dbReference type="EMBL" id="CAG2246732.1"/>
    </source>
</evidence>
<dbReference type="EMBL" id="CAJPWZ010002881">
    <property type="protein sequence ID" value="CAG2246732.1"/>
    <property type="molecule type" value="Genomic_DNA"/>
</dbReference>
<dbReference type="Proteomes" id="UP000683360">
    <property type="component" value="Unassembled WGS sequence"/>
</dbReference>
<evidence type="ECO:0000313" key="2">
    <source>
        <dbReference type="Proteomes" id="UP000683360"/>
    </source>
</evidence>
<comment type="caution">
    <text evidence="1">The sequence shown here is derived from an EMBL/GenBank/DDBJ whole genome shotgun (WGS) entry which is preliminary data.</text>
</comment>
<dbReference type="Gene3D" id="2.60.120.40">
    <property type="match status" value="1"/>
</dbReference>
<sequence length="308" mass="34491">MELERNYTRLQQVSNEFNMMKSQLVSLENKTNQINNDVLILKQLGNIKPLQEIQALQQAIQNISAQTHSLSIDERALSQDFLALQNMTTDLKRALNEITTNTSNHLNEFEAKTSSQLFNLEHHQNTSAVDINNQLKELETKTNTQLLRIEQSKNSTKADIIARIDAKETSDNLTLMMVQNQINNNAERVAMTAHPLSSGSVTRTIMKFSDVQYSVGITNLAAYRTTGNFTCEQEGLYIISASVMSLSSGAQFYIYMNGNIISDTYIAQNNSNNEKHTGAVTITRELNQIKSGCMLLGLSIFMVGCSQH</sequence>
<protein>
    <recommendedName>
        <fullName evidence="3">C1q domain-containing protein</fullName>
    </recommendedName>
</protein>
<keyword evidence="2" id="KW-1185">Reference proteome</keyword>
<gene>
    <name evidence="1" type="ORF">MEDL_58662</name>
</gene>
<name>A0A8S3URV0_MYTED</name>
<reference evidence="1" key="1">
    <citation type="submission" date="2021-03" db="EMBL/GenBank/DDBJ databases">
        <authorList>
            <person name="Bekaert M."/>
        </authorList>
    </citation>
    <scope>NUCLEOTIDE SEQUENCE</scope>
</reference>
<dbReference type="InterPro" id="IPR008983">
    <property type="entry name" value="Tumour_necrosis_fac-like_dom"/>
</dbReference>
<accession>A0A8S3URV0</accession>